<feature type="compositionally biased region" description="Basic residues" evidence="6">
    <location>
        <begin position="51"/>
        <end position="62"/>
    </location>
</feature>
<evidence type="ECO:0000256" key="6">
    <source>
        <dbReference type="SAM" id="MobiDB-lite"/>
    </source>
</evidence>
<dbReference type="InterPro" id="IPR045119">
    <property type="entry name" value="SUN1-5"/>
</dbReference>
<dbReference type="GeneID" id="28986034"/>
<dbReference type="PANTHER" id="PTHR12911">
    <property type="entry name" value="SAD1/UNC-84-LIKE PROTEIN-RELATED"/>
    <property type="match status" value="1"/>
</dbReference>
<evidence type="ECO:0000259" key="7">
    <source>
        <dbReference type="PROSITE" id="PS51469"/>
    </source>
</evidence>
<evidence type="ECO:0000313" key="8">
    <source>
        <dbReference type="EMBL" id="KLT41710.1"/>
    </source>
</evidence>
<protein>
    <recommendedName>
        <fullName evidence="7">SUN domain-containing protein</fullName>
    </recommendedName>
</protein>
<keyword evidence="9" id="KW-1185">Reference proteome</keyword>
<evidence type="ECO:0000256" key="2">
    <source>
        <dbReference type="ARBA" id="ARBA00022692"/>
    </source>
</evidence>
<keyword evidence="4" id="KW-0472">Membrane</keyword>
<dbReference type="Proteomes" id="UP000053611">
    <property type="component" value="Unassembled WGS sequence"/>
</dbReference>
<evidence type="ECO:0000256" key="1">
    <source>
        <dbReference type="ARBA" id="ARBA00004370"/>
    </source>
</evidence>
<feature type="coiled-coil region" evidence="5">
    <location>
        <begin position="307"/>
        <end position="334"/>
    </location>
</feature>
<feature type="region of interest" description="Disordered" evidence="6">
    <location>
        <begin position="1"/>
        <end position="127"/>
    </location>
</feature>
<feature type="compositionally biased region" description="Acidic residues" evidence="6">
    <location>
        <begin position="76"/>
        <end position="85"/>
    </location>
</feature>
<name>A0A0J0XKV4_9TREE</name>
<reference evidence="8 9" key="1">
    <citation type="submission" date="2015-03" db="EMBL/GenBank/DDBJ databases">
        <title>Genomics and transcriptomics of the oil-accumulating basidiomycete yeast T. oleaginosus allow insights into substrate utilization and the diverse evolutionary trajectories of mating systems in fungi.</title>
        <authorList>
            <consortium name="DOE Joint Genome Institute"/>
            <person name="Kourist R."/>
            <person name="Kracht O."/>
            <person name="Bracharz F."/>
            <person name="Lipzen A."/>
            <person name="Nolan M."/>
            <person name="Ohm R."/>
            <person name="Grigoriev I."/>
            <person name="Sun S."/>
            <person name="Heitman J."/>
            <person name="Bruck T."/>
            <person name="Nowrousian M."/>
        </authorList>
    </citation>
    <scope>NUCLEOTIDE SEQUENCE [LARGE SCALE GENOMIC DNA]</scope>
    <source>
        <strain evidence="8 9">IBC0246</strain>
    </source>
</reference>
<feature type="compositionally biased region" description="Basic and acidic residues" evidence="6">
    <location>
        <begin position="63"/>
        <end position="75"/>
    </location>
</feature>
<dbReference type="Pfam" id="PF07738">
    <property type="entry name" value="Sad1_UNC"/>
    <property type="match status" value="2"/>
</dbReference>
<evidence type="ECO:0000256" key="3">
    <source>
        <dbReference type="ARBA" id="ARBA00022989"/>
    </source>
</evidence>
<dbReference type="PANTHER" id="PTHR12911:SF8">
    <property type="entry name" value="KLAROID PROTEIN-RELATED"/>
    <property type="match status" value="1"/>
</dbReference>
<dbReference type="Gene3D" id="2.60.120.260">
    <property type="entry name" value="Galactose-binding domain-like"/>
    <property type="match status" value="1"/>
</dbReference>
<feature type="domain" description="SUN" evidence="7">
    <location>
        <begin position="502"/>
        <end position="691"/>
    </location>
</feature>
<dbReference type="RefSeq" id="XP_018278201.1">
    <property type="nucleotide sequence ID" value="XM_018425431.1"/>
</dbReference>
<dbReference type="AlphaFoldDB" id="A0A0J0XKV4"/>
<organism evidence="8 9">
    <name type="scientific">Cutaneotrichosporon oleaginosum</name>
    <dbReference type="NCBI Taxonomy" id="879819"/>
    <lineage>
        <taxon>Eukaryota</taxon>
        <taxon>Fungi</taxon>
        <taxon>Dikarya</taxon>
        <taxon>Basidiomycota</taxon>
        <taxon>Agaricomycotina</taxon>
        <taxon>Tremellomycetes</taxon>
        <taxon>Trichosporonales</taxon>
        <taxon>Trichosporonaceae</taxon>
        <taxon>Cutaneotrichosporon</taxon>
    </lineage>
</organism>
<feature type="compositionally biased region" description="Basic and acidic residues" evidence="6">
    <location>
        <begin position="37"/>
        <end position="50"/>
    </location>
</feature>
<feature type="compositionally biased region" description="Low complexity" evidence="6">
    <location>
        <begin position="86"/>
        <end position="98"/>
    </location>
</feature>
<evidence type="ECO:0000313" key="9">
    <source>
        <dbReference type="Proteomes" id="UP000053611"/>
    </source>
</evidence>
<dbReference type="EMBL" id="KQ087214">
    <property type="protein sequence ID" value="KLT41710.1"/>
    <property type="molecule type" value="Genomic_DNA"/>
</dbReference>
<dbReference type="STRING" id="879819.A0A0J0XKV4"/>
<dbReference type="PROSITE" id="PS51469">
    <property type="entry name" value="SUN"/>
    <property type="match status" value="1"/>
</dbReference>
<evidence type="ECO:0000256" key="5">
    <source>
        <dbReference type="SAM" id="Coils"/>
    </source>
</evidence>
<dbReference type="GO" id="GO:0043495">
    <property type="term" value="F:protein-membrane adaptor activity"/>
    <property type="evidence" value="ECO:0007669"/>
    <property type="project" value="TreeGrafter"/>
</dbReference>
<accession>A0A0J0XKV4</accession>
<keyword evidence="2" id="KW-0812">Transmembrane</keyword>
<dbReference type="InterPro" id="IPR012919">
    <property type="entry name" value="SUN_dom"/>
</dbReference>
<keyword evidence="3" id="KW-1133">Transmembrane helix</keyword>
<gene>
    <name evidence="8" type="ORF">CC85DRAFT_303032</name>
</gene>
<proteinExistence type="predicted"/>
<evidence type="ECO:0000256" key="4">
    <source>
        <dbReference type="ARBA" id="ARBA00023136"/>
    </source>
</evidence>
<sequence>MSPPPPTNGHMSFSSLGPQPAHPPATPGGDDSYSYTTEDRLYHEEAEAARQRAKRRTKRKSMKRDDNAPYRRGDDDYSEDSDDNPDPTVGVAARNGLRARNRATTTEFDDAQPFRPRNGKGRTTMSVVPEDEGIEDEGVGHDDFAQAEEDDFAAQQTDASPGPPRSPLHYQVLETSSNSLPQAFRQPRPIEQLLRDGKQRFRIGLAWLRKHPAVLIVAFAAVWLAYLLSGSSRREAAPSPVQRPLPDNFDELATRLGALESSHVGSRMWSNLDTRIARLEAEQSVQSDVRQQQASVLESNRRTKEQLGATIGRVDKLERRVESLEATVANALNDGSLREAVSKILPAVMPVRRAKNGGWDIDDSFFAVFMKRLLYGTGSLEHEIRHLVNQGVETESKRWSDDWQGDAKRLTERVEQMLASHTAEILISREDFVRLLEEKTEELWREIKSVQENTDQSPTAIKFKNSKGEDVTEMVQGIVDASLLRYSNDKLGMVDYALYSAGARVIEGTTSPTLQLTEEPGLFGRLWGKRAVHARPPHVALHPDTTVGQCWAFEGSIGDLGVLLSQPDVLVSSITIDHVAKALASDISSAPKDIEVWVTIEGEEDRTKARQYLENSPLRDELTSMPQTEENILVAKIVYDINSATPTQTFPVPKEFVDLGISTRITTFRVLSNWGGEVTCIYRVRVHGSTKHDSPIVSEQ</sequence>
<dbReference type="GO" id="GO:0034993">
    <property type="term" value="C:meiotic nuclear membrane microtubule tethering complex"/>
    <property type="evidence" value="ECO:0007669"/>
    <property type="project" value="TreeGrafter"/>
</dbReference>
<comment type="subcellular location">
    <subcellularLocation>
        <location evidence="1">Membrane</location>
    </subcellularLocation>
</comment>
<dbReference type="OrthoDB" id="342281at2759"/>
<keyword evidence="5" id="KW-0175">Coiled coil</keyword>